<evidence type="ECO:0000313" key="2">
    <source>
        <dbReference type="Proteomes" id="UP001157502"/>
    </source>
</evidence>
<proteinExistence type="predicted"/>
<organism evidence="1 2">
    <name type="scientific">Dallia pectoralis</name>
    <name type="common">Alaska blackfish</name>
    <dbReference type="NCBI Taxonomy" id="75939"/>
    <lineage>
        <taxon>Eukaryota</taxon>
        <taxon>Metazoa</taxon>
        <taxon>Chordata</taxon>
        <taxon>Craniata</taxon>
        <taxon>Vertebrata</taxon>
        <taxon>Euteleostomi</taxon>
        <taxon>Actinopterygii</taxon>
        <taxon>Neopterygii</taxon>
        <taxon>Teleostei</taxon>
        <taxon>Protacanthopterygii</taxon>
        <taxon>Esociformes</taxon>
        <taxon>Umbridae</taxon>
        <taxon>Dallia</taxon>
    </lineage>
</organism>
<protein>
    <submittedName>
        <fullName evidence="1">Uncharacterized protein</fullName>
    </submittedName>
</protein>
<gene>
    <name evidence="1" type="ORF">DPEC_G00357060</name>
</gene>
<sequence length="268" mass="29621">MSPLFGMLCLCALGLSHGKFARVKDDTKDPGARFLCRAIPVGADTCLVPAGSEPNASPQEEQLRNMVMQLRETILQQKETIVNQLGTINELTTKLSLCESASERRKYDGGGSWSKVKGNQDTMGDVPRDPNDTIDSLGRTMQSLKDRLENLEQQQQRANASGTEHLGHSHRCIVCSGAPVAMINDDDNNNLCTEAHTGADPLSKVLEYIYTEYSITTVGWPLDMQLGFMYGTLQSVQHRDHGMDHELRAQRMCTFNYHVVDTNGANCS</sequence>
<name>A0ACC2F0A0_DALPE</name>
<comment type="caution">
    <text evidence="1">The sequence shown here is derived from an EMBL/GenBank/DDBJ whole genome shotgun (WGS) entry which is preliminary data.</text>
</comment>
<dbReference type="Proteomes" id="UP001157502">
    <property type="component" value="Chromosome 37"/>
</dbReference>
<dbReference type="EMBL" id="CM055764">
    <property type="protein sequence ID" value="KAJ7984660.1"/>
    <property type="molecule type" value="Genomic_DNA"/>
</dbReference>
<accession>A0ACC2F0A0</accession>
<keyword evidence="2" id="KW-1185">Reference proteome</keyword>
<evidence type="ECO:0000313" key="1">
    <source>
        <dbReference type="EMBL" id="KAJ7984660.1"/>
    </source>
</evidence>
<reference evidence="1" key="1">
    <citation type="submission" date="2021-05" db="EMBL/GenBank/DDBJ databases">
        <authorList>
            <person name="Pan Q."/>
            <person name="Jouanno E."/>
            <person name="Zahm M."/>
            <person name="Klopp C."/>
            <person name="Cabau C."/>
            <person name="Louis A."/>
            <person name="Berthelot C."/>
            <person name="Parey E."/>
            <person name="Roest Crollius H."/>
            <person name="Montfort J."/>
            <person name="Robinson-Rechavi M."/>
            <person name="Bouchez O."/>
            <person name="Lampietro C."/>
            <person name="Lopez Roques C."/>
            <person name="Donnadieu C."/>
            <person name="Postlethwait J."/>
            <person name="Bobe J."/>
            <person name="Dillon D."/>
            <person name="Chandos A."/>
            <person name="von Hippel F."/>
            <person name="Guiguen Y."/>
        </authorList>
    </citation>
    <scope>NUCLEOTIDE SEQUENCE</scope>
    <source>
        <strain evidence="1">YG-Jan2019</strain>
    </source>
</reference>